<dbReference type="PROSITE" id="PS50097">
    <property type="entry name" value="BTB"/>
    <property type="match status" value="1"/>
</dbReference>
<dbReference type="InterPro" id="IPR000210">
    <property type="entry name" value="BTB/POZ_dom"/>
</dbReference>
<feature type="compositionally biased region" description="Pro residues" evidence="1">
    <location>
        <begin position="313"/>
        <end position="322"/>
    </location>
</feature>
<feature type="compositionally biased region" description="Polar residues" evidence="1">
    <location>
        <begin position="525"/>
        <end position="534"/>
    </location>
</feature>
<feature type="compositionally biased region" description="Polar residues" evidence="1">
    <location>
        <begin position="461"/>
        <end position="471"/>
    </location>
</feature>
<feature type="compositionally biased region" description="Basic residues" evidence="1">
    <location>
        <begin position="297"/>
        <end position="308"/>
    </location>
</feature>
<dbReference type="Proteomes" id="UP001362999">
    <property type="component" value="Unassembled WGS sequence"/>
</dbReference>
<feature type="compositionally biased region" description="Basic and acidic residues" evidence="1">
    <location>
        <begin position="404"/>
        <end position="417"/>
    </location>
</feature>
<dbReference type="EMBL" id="JAWWNJ010000004">
    <property type="protein sequence ID" value="KAK7057692.1"/>
    <property type="molecule type" value="Genomic_DNA"/>
</dbReference>
<comment type="caution">
    <text evidence="3">The sequence shown here is derived from an EMBL/GenBank/DDBJ whole genome shotgun (WGS) entry which is preliminary data.</text>
</comment>
<sequence>TSARAPQETAPFWCVVSTCDQHVLVESLPPIDMMPLHSDLASLQGLQRSDKYYINGGDFYCITENRMFRVHRYFFERESRFFREQLAIPATPGALRLGSSEDSAVILDGVKSADFDRLLWVFYNPKYSLYNASVDDWSVILSLADRWSFLEVKNLAVRELEKLEMLDVDRIVLYHNFHVDESFCVPRYVALCERPELLTVDEGLRLGMETVIPLTRARECLRNGAASSGLRSPSPSSVSQTELTEIIKEHFGIKPDVIKPEQASAGGWVTLSFAGRALIDELQQPRVSSSSSSSNNSHHRHRRSHRFQRSPLTSPPKSPLGGPPTNLGRRSPTTQQSPMSRVPPPGPRHLEHPAGGKTAPAPIEKIRKMVERAAEEAEQTVHEEADVGGKDDGDSGYESGAAKVDFEDSHSDGHHESTSCGEVAANDHRGQDCVQVTAAAAGDAAEDTEQLAINVAKDGEQTATSSDSTLSRGKPKLTVEVPAGFPSLLQASAVTAAIGEAMIGAGQHVESTVEGPAIPGFEGSDQAQSKQSSEVDVPLPASEDEGGEQFFDSREAPAEFDPFSVS</sequence>
<accession>A0AAW0E1N2</accession>
<keyword evidence="4" id="KW-1185">Reference proteome</keyword>
<dbReference type="SUPFAM" id="SSF54695">
    <property type="entry name" value="POZ domain"/>
    <property type="match status" value="1"/>
</dbReference>
<evidence type="ECO:0000313" key="4">
    <source>
        <dbReference type="Proteomes" id="UP001362999"/>
    </source>
</evidence>
<reference evidence="3 4" key="1">
    <citation type="journal article" date="2024" name="J Genomics">
        <title>Draft genome sequencing and assembly of Favolaschia claudopus CIRM-BRFM 2984 isolated from oak limbs.</title>
        <authorList>
            <person name="Navarro D."/>
            <person name="Drula E."/>
            <person name="Chaduli D."/>
            <person name="Cazenave R."/>
            <person name="Ahrendt S."/>
            <person name="Wang J."/>
            <person name="Lipzen A."/>
            <person name="Daum C."/>
            <person name="Barry K."/>
            <person name="Grigoriev I.V."/>
            <person name="Favel A."/>
            <person name="Rosso M.N."/>
            <person name="Martin F."/>
        </authorList>
    </citation>
    <scope>NUCLEOTIDE SEQUENCE [LARGE SCALE GENOMIC DNA]</scope>
    <source>
        <strain evidence="3 4">CIRM-BRFM 2984</strain>
    </source>
</reference>
<dbReference type="InterPro" id="IPR011333">
    <property type="entry name" value="SKP1/BTB/POZ_sf"/>
</dbReference>
<proteinExistence type="predicted"/>
<evidence type="ECO:0000259" key="2">
    <source>
        <dbReference type="PROSITE" id="PS50097"/>
    </source>
</evidence>
<dbReference type="Gene3D" id="3.30.710.10">
    <property type="entry name" value="Potassium Channel Kv1.1, Chain A"/>
    <property type="match status" value="1"/>
</dbReference>
<protein>
    <recommendedName>
        <fullName evidence="2">BTB domain-containing protein</fullName>
    </recommendedName>
</protein>
<evidence type="ECO:0000256" key="1">
    <source>
        <dbReference type="SAM" id="MobiDB-lite"/>
    </source>
</evidence>
<feature type="region of interest" description="Disordered" evidence="1">
    <location>
        <begin position="284"/>
        <end position="423"/>
    </location>
</feature>
<organism evidence="3 4">
    <name type="scientific">Favolaschia claudopus</name>
    <dbReference type="NCBI Taxonomy" id="2862362"/>
    <lineage>
        <taxon>Eukaryota</taxon>
        <taxon>Fungi</taxon>
        <taxon>Dikarya</taxon>
        <taxon>Basidiomycota</taxon>
        <taxon>Agaricomycotina</taxon>
        <taxon>Agaricomycetes</taxon>
        <taxon>Agaricomycetidae</taxon>
        <taxon>Agaricales</taxon>
        <taxon>Marasmiineae</taxon>
        <taxon>Mycenaceae</taxon>
        <taxon>Favolaschia</taxon>
    </lineage>
</organism>
<gene>
    <name evidence="3" type="ORF">R3P38DRAFT_2842519</name>
</gene>
<name>A0AAW0E1N2_9AGAR</name>
<feature type="compositionally biased region" description="Basic and acidic residues" evidence="1">
    <location>
        <begin position="364"/>
        <end position="393"/>
    </location>
</feature>
<feature type="non-terminal residue" evidence="3">
    <location>
        <position position="1"/>
    </location>
</feature>
<feature type="region of interest" description="Disordered" evidence="1">
    <location>
        <begin position="513"/>
        <end position="566"/>
    </location>
</feature>
<dbReference type="AlphaFoldDB" id="A0AAW0E1N2"/>
<dbReference type="Pfam" id="PF00651">
    <property type="entry name" value="BTB"/>
    <property type="match status" value="1"/>
</dbReference>
<feature type="region of interest" description="Disordered" evidence="1">
    <location>
        <begin position="453"/>
        <end position="475"/>
    </location>
</feature>
<evidence type="ECO:0000313" key="3">
    <source>
        <dbReference type="EMBL" id="KAK7057692.1"/>
    </source>
</evidence>
<feature type="domain" description="BTB" evidence="2">
    <location>
        <begin position="57"/>
        <end position="131"/>
    </location>
</feature>